<dbReference type="Pfam" id="PF08238">
    <property type="entry name" value="Sel1"/>
    <property type="match status" value="3"/>
</dbReference>
<dbReference type="PANTHER" id="PTHR11102">
    <property type="entry name" value="SEL-1-LIKE PROTEIN"/>
    <property type="match status" value="1"/>
</dbReference>
<dbReference type="SMART" id="SM00671">
    <property type="entry name" value="SEL1"/>
    <property type="match status" value="3"/>
</dbReference>
<dbReference type="InterPro" id="IPR011990">
    <property type="entry name" value="TPR-like_helical_dom_sf"/>
</dbReference>
<feature type="chain" id="PRO_5036972869" evidence="1">
    <location>
        <begin position="27"/>
        <end position="148"/>
    </location>
</feature>
<accession>A0A921L0I0</accession>
<evidence type="ECO:0000313" key="3">
    <source>
        <dbReference type="Proteomes" id="UP000749334"/>
    </source>
</evidence>
<keyword evidence="1" id="KW-0732">Signal</keyword>
<dbReference type="AlphaFoldDB" id="A0A921L0I0"/>
<organism evidence="2 3">
    <name type="scientific">Gallibacterium anatis</name>
    <dbReference type="NCBI Taxonomy" id="750"/>
    <lineage>
        <taxon>Bacteria</taxon>
        <taxon>Pseudomonadati</taxon>
        <taxon>Pseudomonadota</taxon>
        <taxon>Gammaproteobacteria</taxon>
        <taxon>Pasteurellales</taxon>
        <taxon>Pasteurellaceae</taxon>
        <taxon>Gallibacterium</taxon>
    </lineage>
</organism>
<gene>
    <name evidence="2" type="ORF">K8W15_01705</name>
</gene>
<comment type="caution">
    <text evidence="2">The sequence shown here is derived from an EMBL/GenBank/DDBJ whole genome shotgun (WGS) entry which is preliminary data.</text>
</comment>
<protein>
    <submittedName>
        <fullName evidence="2">Sel1 repeat family protein</fullName>
    </submittedName>
</protein>
<dbReference type="InterPro" id="IPR006597">
    <property type="entry name" value="Sel1-like"/>
</dbReference>
<evidence type="ECO:0000313" key="2">
    <source>
        <dbReference type="EMBL" id="HJF72905.1"/>
    </source>
</evidence>
<sequence length="148" mass="16756">MKFTKTLLTTALFSFSVLSASPMAYAVSDPKTQFQQAVDAYERSDFITALQLWKPLAEQGDANAQFNLALMYEDGKGVKQDYFQTVKWYQKAAEQGNAKAQFNLGIMYSLGQGVKKDRNLAKMWVSKACENGYQKSRCDVYRMLNEGE</sequence>
<dbReference type="InterPro" id="IPR050767">
    <property type="entry name" value="Sel1_AlgK"/>
</dbReference>
<evidence type="ECO:0000256" key="1">
    <source>
        <dbReference type="SAM" id="SignalP"/>
    </source>
</evidence>
<dbReference type="Proteomes" id="UP000749334">
    <property type="component" value="Unassembled WGS sequence"/>
</dbReference>
<dbReference type="Gene3D" id="1.25.40.10">
    <property type="entry name" value="Tetratricopeptide repeat domain"/>
    <property type="match status" value="1"/>
</dbReference>
<feature type="signal peptide" evidence="1">
    <location>
        <begin position="1"/>
        <end position="26"/>
    </location>
</feature>
<name>A0A921L0I0_9PAST</name>
<reference evidence="2" key="2">
    <citation type="submission" date="2021-09" db="EMBL/GenBank/DDBJ databases">
        <authorList>
            <person name="Gilroy R."/>
        </authorList>
    </citation>
    <scope>NUCLEOTIDE SEQUENCE</scope>
    <source>
        <strain evidence="2">ChiHjej11B10-15683</strain>
    </source>
</reference>
<reference evidence="2" key="1">
    <citation type="journal article" date="2021" name="PeerJ">
        <title>Extensive microbial diversity within the chicken gut microbiome revealed by metagenomics and culture.</title>
        <authorList>
            <person name="Gilroy R."/>
            <person name="Ravi A."/>
            <person name="Getino M."/>
            <person name="Pursley I."/>
            <person name="Horton D.L."/>
            <person name="Alikhan N.F."/>
            <person name="Baker D."/>
            <person name="Gharbi K."/>
            <person name="Hall N."/>
            <person name="Watson M."/>
            <person name="Adriaenssens E.M."/>
            <person name="Foster-Nyarko E."/>
            <person name="Jarju S."/>
            <person name="Secka A."/>
            <person name="Antonio M."/>
            <person name="Oren A."/>
            <person name="Chaudhuri R.R."/>
            <person name="La Ragione R."/>
            <person name="Hildebrand F."/>
            <person name="Pallen M.J."/>
        </authorList>
    </citation>
    <scope>NUCLEOTIDE SEQUENCE</scope>
    <source>
        <strain evidence="2">ChiHjej11B10-15683</strain>
    </source>
</reference>
<dbReference type="EMBL" id="DYVQ01000016">
    <property type="protein sequence ID" value="HJF72905.1"/>
    <property type="molecule type" value="Genomic_DNA"/>
</dbReference>
<dbReference type="PANTHER" id="PTHR11102:SF160">
    <property type="entry name" value="ERAD-ASSOCIATED E3 UBIQUITIN-PROTEIN LIGASE COMPONENT HRD3"/>
    <property type="match status" value="1"/>
</dbReference>
<dbReference type="SUPFAM" id="SSF81901">
    <property type="entry name" value="HCP-like"/>
    <property type="match status" value="1"/>
</dbReference>
<proteinExistence type="predicted"/>